<sequence>MLRLLPDLLRLLERLAGDAGLPRGVRVRLWLLLAYLAVPIDLIPDFIPVIGYADDAIIVALALRSVARRAGPQALHRHRPGSPAGLAAVLGAAGIRP</sequence>
<keyword evidence="7" id="KW-1185">Reference proteome</keyword>
<proteinExistence type="predicted"/>
<reference evidence="6 7" key="1">
    <citation type="submission" date="2023-05" db="EMBL/GenBank/DDBJ databases">
        <title>Actinoplanes sp. NEAU-A12 genome sequencing.</title>
        <authorList>
            <person name="Wang Z.-S."/>
        </authorList>
    </citation>
    <scope>NUCLEOTIDE SEQUENCE [LARGE SCALE GENOMIC DNA]</scope>
    <source>
        <strain evidence="6 7">NEAU-A12</strain>
    </source>
</reference>
<name>A0ABT6WYU6_9ACTN</name>
<evidence type="ECO:0000256" key="3">
    <source>
        <dbReference type="ARBA" id="ARBA00022989"/>
    </source>
</evidence>
<evidence type="ECO:0000256" key="2">
    <source>
        <dbReference type="ARBA" id="ARBA00022692"/>
    </source>
</evidence>
<protein>
    <submittedName>
        <fullName evidence="6">YkvA family protein</fullName>
    </submittedName>
</protein>
<feature type="domain" description="DUF1232" evidence="5">
    <location>
        <begin position="26"/>
        <end position="61"/>
    </location>
</feature>
<evidence type="ECO:0000313" key="6">
    <source>
        <dbReference type="EMBL" id="MDI6104781.1"/>
    </source>
</evidence>
<dbReference type="Pfam" id="PF06803">
    <property type="entry name" value="DUF1232"/>
    <property type="match status" value="1"/>
</dbReference>
<dbReference type="Proteomes" id="UP001241758">
    <property type="component" value="Unassembled WGS sequence"/>
</dbReference>
<dbReference type="InterPro" id="IPR010652">
    <property type="entry name" value="DUF1232"/>
</dbReference>
<evidence type="ECO:0000256" key="4">
    <source>
        <dbReference type="ARBA" id="ARBA00023136"/>
    </source>
</evidence>
<keyword evidence="4" id="KW-0472">Membrane</keyword>
<comment type="caution">
    <text evidence="6">The sequence shown here is derived from an EMBL/GenBank/DDBJ whole genome shotgun (WGS) entry which is preliminary data.</text>
</comment>
<keyword evidence="2" id="KW-0812">Transmembrane</keyword>
<evidence type="ECO:0000313" key="7">
    <source>
        <dbReference type="Proteomes" id="UP001241758"/>
    </source>
</evidence>
<organism evidence="6 7">
    <name type="scientific">Actinoplanes sandaracinus</name>
    <dbReference type="NCBI Taxonomy" id="3045177"/>
    <lineage>
        <taxon>Bacteria</taxon>
        <taxon>Bacillati</taxon>
        <taxon>Actinomycetota</taxon>
        <taxon>Actinomycetes</taxon>
        <taxon>Micromonosporales</taxon>
        <taxon>Micromonosporaceae</taxon>
        <taxon>Actinoplanes</taxon>
    </lineage>
</organism>
<keyword evidence="3" id="KW-1133">Transmembrane helix</keyword>
<dbReference type="EMBL" id="JASCTH010000037">
    <property type="protein sequence ID" value="MDI6104781.1"/>
    <property type="molecule type" value="Genomic_DNA"/>
</dbReference>
<gene>
    <name evidence="6" type="ORF">QLQ12_39940</name>
</gene>
<dbReference type="RefSeq" id="WP_282766200.1">
    <property type="nucleotide sequence ID" value="NZ_JASCTH010000037.1"/>
</dbReference>
<evidence type="ECO:0000256" key="1">
    <source>
        <dbReference type="ARBA" id="ARBA00004127"/>
    </source>
</evidence>
<evidence type="ECO:0000259" key="5">
    <source>
        <dbReference type="Pfam" id="PF06803"/>
    </source>
</evidence>
<comment type="subcellular location">
    <subcellularLocation>
        <location evidence="1">Endomembrane system</location>
        <topology evidence="1">Multi-pass membrane protein</topology>
    </subcellularLocation>
</comment>
<accession>A0ABT6WYU6</accession>